<dbReference type="STRING" id="301302.ERS852420_01640"/>
<dbReference type="AlphaFoldDB" id="A0A0M6WTK4"/>
<accession>A0A0M6WTK4</accession>
<evidence type="ECO:0000313" key="2">
    <source>
        <dbReference type="Proteomes" id="UP000049979"/>
    </source>
</evidence>
<proteinExistence type="predicted"/>
<sequence length="318" mass="37424">MTTFEMLQELLAQNEFELLLPEDHTANTTEQDIRLVYQMNDTVESFLVFREAIFTGTYKKDYEGKLDASYDRDQDRYVLGVRQGDSVITLFYQKLELEVNLYNYGEIAHFWVPRYENLRQLEFRIAVLWDKYTYLGENYCSEGEKHLVHLADVPALNFCSYCAAPEPYMVPHEMPKESFLQGLDVMEQLAKQAKDWLLVGWIRFYRRHPSTIVTRWVAHVLHHSIHFGFVKTLTETIKKETAIYPRRLFGKSGEERLALCLKKANARKEELEKTGAYVEIVRQEPFTIAKDQLDLKVYLLVSRQGMVNQKIQVEEIEL</sequence>
<dbReference type="Pfam" id="PF12994">
    <property type="entry name" value="DUF3878"/>
    <property type="match status" value="1"/>
</dbReference>
<organism evidence="1 2">
    <name type="scientific">Roseburia faecis</name>
    <dbReference type="NCBI Taxonomy" id="301302"/>
    <lineage>
        <taxon>Bacteria</taxon>
        <taxon>Bacillati</taxon>
        <taxon>Bacillota</taxon>
        <taxon>Clostridia</taxon>
        <taxon>Lachnospirales</taxon>
        <taxon>Lachnospiraceae</taxon>
        <taxon>Roseburia</taxon>
    </lineage>
</organism>
<name>A0A0M6WTK4_9FIRM</name>
<dbReference type="Proteomes" id="UP000049979">
    <property type="component" value="Unassembled WGS sequence"/>
</dbReference>
<evidence type="ECO:0000313" key="1">
    <source>
        <dbReference type="EMBL" id="CRL41052.1"/>
    </source>
</evidence>
<keyword evidence="2" id="KW-1185">Reference proteome</keyword>
<dbReference type="EMBL" id="CVRR01000037">
    <property type="protein sequence ID" value="CRL41052.1"/>
    <property type="molecule type" value="Genomic_DNA"/>
</dbReference>
<protein>
    <submittedName>
        <fullName evidence="1">Uncharacterized protein</fullName>
    </submittedName>
</protein>
<reference evidence="2" key="1">
    <citation type="submission" date="2015-05" db="EMBL/GenBank/DDBJ databases">
        <authorList>
            <consortium name="Pathogen Informatics"/>
        </authorList>
    </citation>
    <scope>NUCLEOTIDE SEQUENCE [LARGE SCALE GENOMIC DNA]</scope>
    <source>
        <strain evidence="2">M72</strain>
    </source>
</reference>
<dbReference type="InterPro" id="IPR024538">
    <property type="entry name" value="DUF3878"/>
</dbReference>
<dbReference type="RefSeq" id="WP_022045507.1">
    <property type="nucleotide sequence ID" value="NZ_CP173697.1"/>
</dbReference>
<dbReference type="OrthoDB" id="1976162at2"/>
<gene>
    <name evidence="1" type="ORF">M72_11531</name>
</gene>